<evidence type="ECO:0000256" key="1">
    <source>
        <dbReference type="ARBA" id="ARBA00010617"/>
    </source>
</evidence>
<evidence type="ECO:0000313" key="3">
    <source>
        <dbReference type="EMBL" id="MDI1493376.1"/>
    </source>
</evidence>
<evidence type="ECO:0000313" key="4">
    <source>
        <dbReference type="Proteomes" id="UP001161017"/>
    </source>
</evidence>
<dbReference type="Gene3D" id="1.10.630.10">
    <property type="entry name" value="Cytochrome P450"/>
    <property type="match status" value="1"/>
</dbReference>
<feature type="binding site" description="axial binding residue" evidence="2">
    <location>
        <position position="46"/>
    </location>
    <ligand>
        <name>heme</name>
        <dbReference type="ChEBI" id="CHEBI:30413"/>
    </ligand>
    <ligandPart>
        <name>Fe</name>
        <dbReference type="ChEBI" id="CHEBI:18248"/>
    </ligandPart>
</feature>
<dbReference type="GO" id="GO:0005506">
    <property type="term" value="F:iron ion binding"/>
    <property type="evidence" value="ECO:0007669"/>
    <property type="project" value="InterPro"/>
</dbReference>
<dbReference type="PANTHER" id="PTHR24305">
    <property type="entry name" value="CYTOCHROME P450"/>
    <property type="match status" value="1"/>
</dbReference>
<dbReference type="Proteomes" id="UP001161017">
    <property type="component" value="Unassembled WGS sequence"/>
</dbReference>
<organism evidence="3 4">
    <name type="scientific">Ramalina farinacea</name>
    <dbReference type="NCBI Taxonomy" id="258253"/>
    <lineage>
        <taxon>Eukaryota</taxon>
        <taxon>Fungi</taxon>
        <taxon>Dikarya</taxon>
        <taxon>Ascomycota</taxon>
        <taxon>Pezizomycotina</taxon>
        <taxon>Lecanoromycetes</taxon>
        <taxon>OSLEUM clade</taxon>
        <taxon>Lecanoromycetidae</taxon>
        <taxon>Lecanorales</taxon>
        <taxon>Lecanorineae</taxon>
        <taxon>Ramalinaceae</taxon>
        <taxon>Ramalina</taxon>
    </lineage>
</organism>
<comment type="cofactor">
    <cofactor evidence="2">
        <name>heme</name>
        <dbReference type="ChEBI" id="CHEBI:30413"/>
    </cofactor>
</comment>
<dbReference type="PRINTS" id="PR00463">
    <property type="entry name" value="EP450I"/>
</dbReference>
<keyword evidence="4" id="KW-1185">Reference proteome</keyword>
<dbReference type="InterPro" id="IPR036396">
    <property type="entry name" value="Cyt_P450_sf"/>
</dbReference>
<gene>
    <name evidence="3" type="ORF">OHK93_005164</name>
</gene>
<dbReference type="GO" id="GO:0016705">
    <property type="term" value="F:oxidoreductase activity, acting on paired donors, with incorporation or reduction of molecular oxygen"/>
    <property type="evidence" value="ECO:0007669"/>
    <property type="project" value="InterPro"/>
</dbReference>
<keyword evidence="2" id="KW-0479">Metal-binding</keyword>
<dbReference type="GO" id="GO:0020037">
    <property type="term" value="F:heme binding"/>
    <property type="evidence" value="ECO:0007669"/>
    <property type="project" value="InterPro"/>
</dbReference>
<dbReference type="EMBL" id="JAPUFD010000026">
    <property type="protein sequence ID" value="MDI1493376.1"/>
    <property type="molecule type" value="Genomic_DNA"/>
</dbReference>
<dbReference type="SUPFAM" id="SSF48264">
    <property type="entry name" value="Cytochrome P450"/>
    <property type="match status" value="1"/>
</dbReference>
<name>A0AA43QXU5_9LECA</name>
<comment type="similarity">
    <text evidence="1">Belongs to the cytochrome P450 family.</text>
</comment>
<dbReference type="PANTHER" id="PTHR24305:SF166">
    <property type="entry name" value="CYTOCHROME P450 12A4, MITOCHONDRIAL-RELATED"/>
    <property type="match status" value="1"/>
</dbReference>
<accession>A0AA43QXU5</accession>
<reference evidence="3" key="1">
    <citation type="journal article" date="2023" name="Genome Biol. Evol.">
        <title>First Whole Genome Sequence and Flow Cytometry Genome Size Data for the Lichen-Forming Fungus Ramalina farinacea (Ascomycota).</title>
        <authorList>
            <person name="Llewellyn T."/>
            <person name="Mian S."/>
            <person name="Hill R."/>
            <person name="Leitch I.J."/>
            <person name="Gaya E."/>
        </authorList>
    </citation>
    <scope>NUCLEOTIDE SEQUENCE</scope>
    <source>
        <strain evidence="3">LIQ254RAFAR</strain>
    </source>
</reference>
<keyword evidence="2" id="KW-0349">Heme</keyword>
<evidence type="ECO:0008006" key="5">
    <source>
        <dbReference type="Google" id="ProtNLM"/>
    </source>
</evidence>
<comment type="caution">
    <text evidence="3">The sequence shown here is derived from an EMBL/GenBank/DDBJ whole genome shotgun (WGS) entry which is preliminary data.</text>
</comment>
<dbReference type="InterPro" id="IPR001128">
    <property type="entry name" value="Cyt_P450"/>
</dbReference>
<evidence type="ECO:0000256" key="2">
    <source>
        <dbReference type="PIRSR" id="PIRSR602401-1"/>
    </source>
</evidence>
<protein>
    <recommendedName>
        <fullName evidence="5">Cytochrome P450</fullName>
    </recommendedName>
</protein>
<dbReference type="Pfam" id="PF00067">
    <property type="entry name" value="p450"/>
    <property type="match status" value="1"/>
</dbReference>
<sequence length="104" mass="11704">MGAYLMHTDPAVFVEPFSFIPERWLGEIDPHMNRNFVPFTKGSRNCLGINLAYAEMYIALGILLRPGGPNMQIFETDESDVAQAVDFLMPVPKLDSRGTRVMLL</sequence>
<dbReference type="AlphaFoldDB" id="A0AA43QXU5"/>
<dbReference type="GO" id="GO:0004497">
    <property type="term" value="F:monooxygenase activity"/>
    <property type="evidence" value="ECO:0007669"/>
    <property type="project" value="InterPro"/>
</dbReference>
<proteinExistence type="inferred from homology"/>
<keyword evidence="2" id="KW-0408">Iron</keyword>
<dbReference type="InterPro" id="IPR050121">
    <property type="entry name" value="Cytochrome_P450_monoxygenase"/>
</dbReference>
<dbReference type="InterPro" id="IPR002401">
    <property type="entry name" value="Cyt_P450_E_grp-I"/>
</dbReference>